<name>A0ABT1M8M8_9MYCO</name>
<accession>A0ABT1M8M8</accession>
<feature type="signal peptide" evidence="1">
    <location>
        <begin position="1"/>
        <end position="23"/>
    </location>
</feature>
<dbReference type="PROSITE" id="PS51257">
    <property type="entry name" value="PROKAR_LIPOPROTEIN"/>
    <property type="match status" value="1"/>
</dbReference>
<feature type="chain" id="PRO_5047293429" description="Lipoprotein" evidence="1">
    <location>
        <begin position="24"/>
        <end position="322"/>
    </location>
</feature>
<protein>
    <recommendedName>
        <fullName evidence="4">Lipoprotein</fullName>
    </recommendedName>
</protein>
<keyword evidence="3" id="KW-1185">Reference proteome</keyword>
<dbReference type="Proteomes" id="UP001651690">
    <property type="component" value="Unassembled WGS sequence"/>
</dbReference>
<evidence type="ECO:0000256" key="1">
    <source>
        <dbReference type="SAM" id="SignalP"/>
    </source>
</evidence>
<gene>
    <name evidence="2" type="ORF">NM203_25365</name>
</gene>
<organism evidence="2 3">
    <name type="scientific">Mycolicibacterium arenosum</name>
    <dbReference type="NCBI Taxonomy" id="2952157"/>
    <lineage>
        <taxon>Bacteria</taxon>
        <taxon>Bacillati</taxon>
        <taxon>Actinomycetota</taxon>
        <taxon>Actinomycetes</taxon>
        <taxon>Mycobacteriales</taxon>
        <taxon>Mycobacteriaceae</taxon>
        <taxon>Mycolicibacterium</taxon>
    </lineage>
</organism>
<evidence type="ECO:0000313" key="2">
    <source>
        <dbReference type="EMBL" id="MCP9275524.1"/>
    </source>
</evidence>
<comment type="caution">
    <text evidence="2">The sequence shown here is derived from an EMBL/GenBank/DDBJ whole genome shotgun (WGS) entry which is preliminary data.</text>
</comment>
<evidence type="ECO:0008006" key="4">
    <source>
        <dbReference type="Google" id="ProtNLM"/>
    </source>
</evidence>
<sequence>MSIGKLLAVVGGALILAACGALGDGSRPTASGPPERPAAGQPVPLAGLYAIEWTGAVSHIGVPVDIGLRPGERNAWVFRTSCDDDGCVATGGGVADNSASTVRLAAVRIGDYVDGRWSIVWRSAKGPTCAGADGKTYSSPVWTVFDITDDLTMTATLVGTGDCPFIEVHHPTITRADDSLLGAPVPDPADQPARIVPGGAGFAGDYTLTRTPRDGGVVQLSTREVTTTCLRAESRCISTSVDDDAAEFSVFEFDGDAFSRRATAVKQPCGTGGDGVAAVTETLQSTGESAPLRTLSGERTATFSAGCAGSVTDDVTYTMVDD</sequence>
<reference evidence="2 3" key="1">
    <citation type="submission" date="2022-06" db="EMBL/GenBank/DDBJ databases">
        <title>Mycolicibacterium sp. CAU 1645 isolated from seawater.</title>
        <authorList>
            <person name="Kim W."/>
        </authorList>
    </citation>
    <scope>NUCLEOTIDE SEQUENCE [LARGE SCALE GENOMIC DNA]</scope>
    <source>
        <strain evidence="2 3">CAU 1645</strain>
    </source>
</reference>
<keyword evidence="1" id="KW-0732">Signal</keyword>
<dbReference type="RefSeq" id="WP_255063387.1">
    <property type="nucleotide sequence ID" value="NZ_JANDBD010000012.1"/>
</dbReference>
<dbReference type="EMBL" id="JANDBD010000012">
    <property type="protein sequence ID" value="MCP9275524.1"/>
    <property type="molecule type" value="Genomic_DNA"/>
</dbReference>
<proteinExistence type="predicted"/>
<evidence type="ECO:0000313" key="3">
    <source>
        <dbReference type="Proteomes" id="UP001651690"/>
    </source>
</evidence>